<evidence type="ECO:0000313" key="1">
    <source>
        <dbReference type="EMBL" id="SMH67348.1"/>
    </source>
</evidence>
<reference evidence="1 2" key="1">
    <citation type="submission" date="2017-03" db="EMBL/GenBank/DDBJ databases">
        <authorList>
            <person name="Regsiter A."/>
            <person name="William W."/>
        </authorList>
    </citation>
    <scope>NUCLEOTIDE SEQUENCE [LARGE SCALE GENOMIC DNA]</scope>
    <source>
        <strain evidence="1">PRJEB5721</strain>
    </source>
</reference>
<organism evidence="1 2">
    <name type="scientific">Acidithiobacillus ferrivorans</name>
    <dbReference type="NCBI Taxonomy" id="160808"/>
    <lineage>
        <taxon>Bacteria</taxon>
        <taxon>Pseudomonadati</taxon>
        <taxon>Pseudomonadota</taxon>
        <taxon>Acidithiobacillia</taxon>
        <taxon>Acidithiobacillales</taxon>
        <taxon>Acidithiobacillaceae</taxon>
        <taxon>Acidithiobacillus</taxon>
    </lineage>
</organism>
<dbReference type="Proteomes" id="UP000193925">
    <property type="component" value="Chromosome AFERRI"/>
</dbReference>
<evidence type="ECO:0000313" key="2">
    <source>
        <dbReference type="Proteomes" id="UP000193925"/>
    </source>
</evidence>
<protein>
    <submittedName>
        <fullName evidence="1">Uncharacterized protein</fullName>
    </submittedName>
</protein>
<proteinExistence type="predicted"/>
<dbReference type="EMBL" id="LT841305">
    <property type="protein sequence ID" value="SMH67348.1"/>
    <property type="molecule type" value="Genomic_DNA"/>
</dbReference>
<gene>
    <name evidence="1" type="ORF">AFERRI_50549</name>
</gene>
<name>A0ABY1MUB0_9PROT</name>
<keyword evidence="2" id="KW-1185">Reference proteome</keyword>
<sequence length="94" mass="10877">MVMRDQLYLCDFFVQLDVPIGLDGESDNKLIKFWESEMTYEFAFMARKTKLLFRFSKDGALRRLAMLKKPGDQGKHTWRPGGISCQDVLTIAPN</sequence>
<accession>A0ABY1MUB0</accession>